<reference evidence="4 5" key="1">
    <citation type="journal article" date="2015" name="Stand. Genomic Sci.">
        <title>High quality draft genome sequence of the moderately halophilic bacterium Pontibacillus yanchengensis Y32(T) and comparison among Pontibacillus genomes.</title>
        <authorList>
            <person name="Huang J."/>
            <person name="Qiao Z.X."/>
            <person name="Tang J.W."/>
            <person name="Wang G."/>
        </authorList>
    </citation>
    <scope>NUCLEOTIDE SEQUENCE [LARGE SCALE GENOMIC DNA]</scope>
    <source>
        <strain evidence="4 5">Y32</strain>
    </source>
</reference>
<comment type="caution">
    <text evidence="4">The sequence shown here is derived from an EMBL/GenBank/DDBJ whole genome shotgun (WGS) entry which is preliminary data.</text>
</comment>
<dbReference type="SUPFAM" id="SSF52283">
    <property type="entry name" value="Formate/glycerate dehydrogenase catalytic domain-like"/>
    <property type="match status" value="1"/>
</dbReference>
<dbReference type="Proteomes" id="UP000030147">
    <property type="component" value="Unassembled WGS sequence"/>
</dbReference>
<dbReference type="EMBL" id="AVBF01000114">
    <property type="protein sequence ID" value="KGP70807.1"/>
    <property type="molecule type" value="Genomic_DNA"/>
</dbReference>
<dbReference type="FunFam" id="3.40.50.720:FF:000363">
    <property type="entry name" value="D-isomer specific 2-hydroxyacid dehydrogenase"/>
    <property type="match status" value="1"/>
</dbReference>
<keyword evidence="2" id="KW-0520">NAD</keyword>
<protein>
    <submittedName>
        <fullName evidence="4">3-phosphoglycerate dehydrogenase</fullName>
    </submittedName>
</protein>
<dbReference type="OrthoDB" id="9805416at2"/>
<dbReference type="PANTHER" id="PTHR43333:SF1">
    <property type="entry name" value="D-ISOMER SPECIFIC 2-HYDROXYACID DEHYDROGENASE NAD-BINDING DOMAIN-CONTAINING PROTEIN"/>
    <property type="match status" value="1"/>
</dbReference>
<proteinExistence type="predicted"/>
<evidence type="ECO:0000259" key="3">
    <source>
        <dbReference type="Pfam" id="PF02826"/>
    </source>
</evidence>
<evidence type="ECO:0000313" key="5">
    <source>
        <dbReference type="Proteomes" id="UP000030147"/>
    </source>
</evidence>
<dbReference type="SUPFAM" id="SSF51735">
    <property type="entry name" value="NAD(P)-binding Rossmann-fold domains"/>
    <property type="match status" value="1"/>
</dbReference>
<name>A0A0A2T4V3_9BACI</name>
<dbReference type="GO" id="GO:0051287">
    <property type="term" value="F:NAD binding"/>
    <property type="evidence" value="ECO:0007669"/>
    <property type="project" value="InterPro"/>
</dbReference>
<dbReference type="eggNOG" id="COG0111">
    <property type="taxonomic scope" value="Bacteria"/>
</dbReference>
<gene>
    <name evidence="4" type="ORF">N782_04240</name>
</gene>
<sequence>MNVVTTCKIRRDIREHLVTAYPEISFQFCEDITEAEPFIHEAEVLLTYGEDLQDAHIEKASNLKWIMVLSAGLDEMPFRKIEEKDILVTNVKGIHSIPMAEYVISMLLQVSRQAKTVIENERLRRWDKKVRMNEITGKTMLIAGAGAIGQEVARLAKAFRMKTIGISNSGREKEYFDEVYTNSELTTKLSEADFVVSVLPSTPETKGFFTKEHFQQMPSHAIFLNMGRGDAVHDRVMLEVMQEQLISHAILDVFEQEPLPEAHPFWGMFNVTVTPHISGVSPDYQPRGMEIFEHNLKEYRNGTNDYLNKIDPRKGY</sequence>
<dbReference type="AlphaFoldDB" id="A0A0A2T4V3"/>
<dbReference type="CDD" id="cd05300">
    <property type="entry name" value="2-Hacid_dh_1"/>
    <property type="match status" value="1"/>
</dbReference>
<dbReference type="InterPro" id="IPR036291">
    <property type="entry name" value="NAD(P)-bd_dom_sf"/>
</dbReference>
<dbReference type="STRING" id="1385514.N782_04240"/>
<feature type="domain" description="D-isomer specific 2-hydroxyacid dehydrogenase NAD-binding" evidence="3">
    <location>
        <begin position="104"/>
        <end position="278"/>
    </location>
</feature>
<dbReference type="PANTHER" id="PTHR43333">
    <property type="entry name" value="2-HACID_DH_C DOMAIN-CONTAINING PROTEIN"/>
    <property type="match status" value="1"/>
</dbReference>
<dbReference type="Pfam" id="PF02826">
    <property type="entry name" value="2-Hacid_dh_C"/>
    <property type="match status" value="1"/>
</dbReference>
<dbReference type="RefSeq" id="WP_036824781.1">
    <property type="nucleotide sequence ID" value="NZ_AVBF01000114.1"/>
</dbReference>
<dbReference type="InterPro" id="IPR006140">
    <property type="entry name" value="D-isomer_DH_NAD-bd"/>
</dbReference>
<evidence type="ECO:0000256" key="1">
    <source>
        <dbReference type="ARBA" id="ARBA00023002"/>
    </source>
</evidence>
<organism evidence="4 5">
    <name type="scientific">Pontibacillus yanchengensis Y32</name>
    <dbReference type="NCBI Taxonomy" id="1385514"/>
    <lineage>
        <taxon>Bacteria</taxon>
        <taxon>Bacillati</taxon>
        <taxon>Bacillota</taxon>
        <taxon>Bacilli</taxon>
        <taxon>Bacillales</taxon>
        <taxon>Bacillaceae</taxon>
        <taxon>Pontibacillus</taxon>
    </lineage>
</organism>
<accession>A0A0A2T4V3</accession>
<evidence type="ECO:0000313" key="4">
    <source>
        <dbReference type="EMBL" id="KGP70807.1"/>
    </source>
</evidence>
<dbReference type="Gene3D" id="3.40.50.720">
    <property type="entry name" value="NAD(P)-binding Rossmann-like Domain"/>
    <property type="match status" value="2"/>
</dbReference>
<keyword evidence="5" id="KW-1185">Reference proteome</keyword>
<dbReference type="GO" id="GO:0016616">
    <property type="term" value="F:oxidoreductase activity, acting on the CH-OH group of donors, NAD or NADP as acceptor"/>
    <property type="evidence" value="ECO:0007669"/>
    <property type="project" value="InterPro"/>
</dbReference>
<evidence type="ECO:0000256" key="2">
    <source>
        <dbReference type="ARBA" id="ARBA00023027"/>
    </source>
</evidence>
<keyword evidence="1" id="KW-0560">Oxidoreductase</keyword>